<comment type="caution">
    <text evidence="1">The sequence shown here is derived from an EMBL/GenBank/DDBJ whole genome shotgun (WGS) entry which is preliminary data.</text>
</comment>
<gene>
    <name evidence="1" type="ORF">DFP86_102337</name>
</gene>
<proteinExistence type="predicted"/>
<dbReference type="EMBL" id="SNZP01000002">
    <property type="protein sequence ID" value="TDR82223.1"/>
    <property type="molecule type" value="Genomic_DNA"/>
</dbReference>
<reference evidence="1 2" key="1">
    <citation type="submission" date="2019-03" db="EMBL/GenBank/DDBJ databases">
        <title>Genomic Encyclopedia of Type Strains, Phase III (KMG-III): the genomes of soil and plant-associated and newly described type strains.</title>
        <authorList>
            <person name="Whitman W."/>
        </authorList>
    </citation>
    <scope>NUCLEOTIDE SEQUENCE [LARGE SCALE GENOMIC DNA]</scope>
    <source>
        <strain evidence="1 2">CECT 8976</strain>
    </source>
</reference>
<dbReference type="RefSeq" id="WP_133678635.1">
    <property type="nucleotide sequence ID" value="NZ_SNZP01000002.1"/>
</dbReference>
<keyword evidence="2" id="KW-1185">Reference proteome</keyword>
<dbReference type="Proteomes" id="UP000295611">
    <property type="component" value="Unassembled WGS sequence"/>
</dbReference>
<name>A0A4R7BC35_9NEIS</name>
<dbReference type="AlphaFoldDB" id="A0A4R7BC35"/>
<protein>
    <submittedName>
        <fullName evidence="1">Uncharacterized protein</fullName>
    </submittedName>
</protein>
<sequence>MQRIDPKLAGVAGILLLWFGLILTGQATSGAGADLVSALKDILVWLIGYHAVTSLQPVPKDPAPAPSAEPFELPALTRAPPPMPPVAAIAQEVAPVVATAIAATSPVAAELVDVAKAVAPVVEAVAEQPK</sequence>
<evidence type="ECO:0000313" key="2">
    <source>
        <dbReference type="Proteomes" id="UP000295611"/>
    </source>
</evidence>
<accession>A0A4R7BC35</accession>
<organism evidence="1 2">
    <name type="scientific">Paludibacterium purpuratum</name>
    <dbReference type="NCBI Taxonomy" id="1144873"/>
    <lineage>
        <taxon>Bacteria</taxon>
        <taxon>Pseudomonadati</taxon>
        <taxon>Pseudomonadota</taxon>
        <taxon>Betaproteobacteria</taxon>
        <taxon>Neisseriales</taxon>
        <taxon>Chromobacteriaceae</taxon>
        <taxon>Paludibacterium</taxon>
    </lineage>
</organism>
<evidence type="ECO:0000313" key="1">
    <source>
        <dbReference type="EMBL" id="TDR82223.1"/>
    </source>
</evidence>